<accession>A0A8D9E8Y9</accession>
<dbReference type="EMBL" id="HBUF01441989">
    <property type="protein sequence ID" value="CAG6742995.1"/>
    <property type="molecule type" value="Transcribed_RNA"/>
</dbReference>
<organism evidence="2">
    <name type="scientific">Cacopsylla melanoneura</name>
    <dbReference type="NCBI Taxonomy" id="428564"/>
    <lineage>
        <taxon>Eukaryota</taxon>
        <taxon>Metazoa</taxon>
        <taxon>Ecdysozoa</taxon>
        <taxon>Arthropoda</taxon>
        <taxon>Hexapoda</taxon>
        <taxon>Insecta</taxon>
        <taxon>Pterygota</taxon>
        <taxon>Neoptera</taxon>
        <taxon>Paraneoptera</taxon>
        <taxon>Hemiptera</taxon>
        <taxon>Sternorrhyncha</taxon>
        <taxon>Psylloidea</taxon>
        <taxon>Psyllidae</taxon>
        <taxon>Psyllinae</taxon>
        <taxon>Cacopsylla</taxon>
    </lineage>
</organism>
<protein>
    <submittedName>
        <fullName evidence="2">Uncharacterized protein</fullName>
    </submittedName>
</protein>
<dbReference type="AlphaFoldDB" id="A0A8D9E8Y9"/>
<keyword evidence="1" id="KW-1133">Transmembrane helix</keyword>
<evidence type="ECO:0000313" key="2">
    <source>
        <dbReference type="EMBL" id="CAG6742995.1"/>
    </source>
</evidence>
<sequence length="115" mass="13047">MYSVNSCPVIRKSLPWRCQIKISFLSFFTIVHKISFLKSPLLLVLLSSISIHPSTICSSKSVEEDLPPTYSYNLFQSSISGEKLEIIKSQVLYPILTFGFNLIPVSIIYPMYLPV</sequence>
<feature type="transmembrane region" description="Helical" evidence="1">
    <location>
        <begin position="91"/>
        <end position="112"/>
    </location>
</feature>
<reference evidence="2" key="1">
    <citation type="submission" date="2021-05" db="EMBL/GenBank/DDBJ databases">
        <authorList>
            <person name="Alioto T."/>
            <person name="Alioto T."/>
            <person name="Gomez Garrido J."/>
        </authorList>
    </citation>
    <scope>NUCLEOTIDE SEQUENCE</scope>
</reference>
<keyword evidence="1" id="KW-0472">Membrane</keyword>
<proteinExistence type="predicted"/>
<evidence type="ECO:0000256" key="1">
    <source>
        <dbReference type="SAM" id="Phobius"/>
    </source>
</evidence>
<name>A0A8D9E8Y9_9HEMI</name>
<keyword evidence="1" id="KW-0812">Transmembrane</keyword>